<dbReference type="AlphaFoldDB" id="A0A0R3RP91"/>
<protein>
    <submittedName>
        <fullName evidence="2">Uncharacterized protein</fullName>
    </submittedName>
</protein>
<evidence type="ECO:0000313" key="1">
    <source>
        <dbReference type="Proteomes" id="UP000050640"/>
    </source>
</evidence>
<dbReference type="Proteomes" id="UP000050640">
    <property type="component" value="Unplaced"/>
</dbReference>
<sequence>MSFVPVKSKVGQSEVYIANLKGSLERSYIIRRPTPDTYSLVHAHCRVLLIAYAPCKLIMQSACNSH</sequence>
<name>A0A0R3RP91_9BILA</name>
<proteinExistence type="predicted"/>
<organism evidence="1 2">
    <name type="scientific">Elaeophora elaphi</name>
    <dbReference type="NCBI Taxonomy" id="1147741"/>
    <lineage>
        <taxon>Eukaryota</taxon>
        <taxon>Metazoa</taxon>
        <taxon>Ecdysozoa</taxon>
        <taxon>Nematoda</taxon>
        <taxon>Chromadorea</taxon>
        <taxon>Rhabditida</taxon>
        <taxon>Spirurina</taxon>
        <taxon>Spiruromorpha</taxon>
        <taxon>Filarioidea</taxon>
        <taxon>Onchocercidae</taxon>
        <taxon>Elaeophora</taxon>
    </lineage>
</organism>
<reference evidence="2" key="1">
    <citation type="submission" date="2017-02" db="UniProtKB">
        <authorList>
            <consortium name="WormBaseParasite"/>
        </authorList>
    </citation>
    <scope>IDENTIFICATION</scope>
</reference>
<keyword evidence="1" id="KW-1185">Reference proteome</keyword>
<accession>A0A0R3RP91</accession>
<evidence type="ECO:0000313" key="2">
    <source>
        <dbReference type="WBParaSite" id="EEL_0000330301-mRNA-1"/>
    </source>
</evidence>
<dbReference type="WBParaSite" id="EEL_0000330301-mRNA-1">
    <property type="protein sequence ID" value="EEL_0000330301-mRNA-1"/>
    <property type="gene ID" value="EEL_0000330301"/>
</dbReference>